<keyword evidence="1" id="KW-0472">Membrane</keyword>
<name>A0A0R0M0Y9_9MICR</name>
<proteinExistence type="predicted"/>
<dbReference type="EMBL" id="LGUB01000207">
    <property type="protein sequence ID" value="KRH93813.1"/>
    <property type="molecule type" value="Genomic_DNA"/>
</dbReference>
<sequence length="144" mass="16355">MRQPLSNETAIIESEHLSNENTIVKYEHVDELQNKIKNKWQLGLNILPCTIMDMLDIILSTICLQNVSLALYTMIKSSSPIFILLSSFLINNEPVSFKSFFIIVIIGIGTFLLTYKKCSTYDMYSILTLISTAVSGIRWSDIQV</sequence>
<feature type="domain" description="EamA" evidence="2">
    <location>
        <begin position="36"/>
        <end position="114"/>
    </location>
</feature>
<dbReference type="Proteomes" id="UP000051530">
    <property type="component" value="Unassembled WGS sequence"/>
</dbReference>
<keyword evidence="1" id="KW-0812">Transmembrane</keyword>
<evidence type="ECO:0000259" key="2">
    <source>
        <dbReference type="Pfam" id="PF00892"/>
    </source>
</evidence>
<evidence type="ECO:0000313" key="3">
    <source>
        <dbReference type="EMBL" id="KRH93813.1"/>
    </source>
</evidence>
<dbReference type="Gene3D" id="1.10.3730.20">
    <property type="match status" value="1"/>
</dbReference>
<dbReference type="InterPro" id="IPR037185">
    <property type="entry name" value="EmrE-like"/>
</dbReference>
<feature type="transmembrane region" description="Helical" evidence="1">
    <location>
        <begin position="95"/>
        <end position="115"/>
    </location>
</feature>
<comment type="caution">
    <text evidence="3">The sequence shown here is derived from an EMBL/GenBank/DDBJ whole genome shotgun (WGS) entry which is preliminary data.</text>
</comment>
<protein>
    <recommendedName>
        <fullName evidence="2">EamA domain-containing protein</fullName>
    </recommendedName>
</protein>
<gene>
    <name evidence="3" type="ORF">M153_5490004962</name>
</gene>
<reference evidence="3 4" key="1">
    <citation type="submission" date="2015-07" db="EMBL/GenBank/DDBJ databases">
        <title>The genome of Pseudoloma neurophilia, a relevant intracellular parasite of the zebrafish.</title>
        <authorList>
            <person name="Ndikumana S."/>
            <person name="Pelin A."/>
            <person name="Sanders J."/>
            <person name="Corradi N."/>
        </authorList>
    </citation>
    <scope>NUCLEOTIDE SEQUENCE [LARGE SCALE GENOMIC DNA]</scope>
    <source>
        <strain evidence="3 4">MK1</strain>
    </source>
</reference>
<dbReference type="VEuPathDB" id="MicrosporidiaDB:M153_5490004962"/>
<dbReference type="InterPro" id="IPR000620">
    <property type="entry name" value="EamA_dom"/>
</dbReference>
<accession>A0A0R0M0Y9</accession>
<keyword evidence="1" id="KW-1133">Transmembrane helix</keyword>
<evidence type="ECO:0000256" key="1">
    <source>
        <dbReference type="SAM" id="Phobius"/>
    </source>
</evidence>
<dbReference type="GO" id="GO:0016020">
    <property type="term" value="C:membrane"/>
    <property type="evidence" value="ECO:0007669"/>
    <property type="project" value="InterPro"/>
</dbReference>
<dbReference type="SUPFAM" id="SSF103481">
    <property type="entry name" value="Multidrug resistance efflux transporter EmrE"/>
    <property type="match status" value="1"/>
</dbReference>
<dbReference type="AlphaFoldDB" id="A0A0R0M0Y9"/>
<organism evidence="3 4">
    <name type="scientific">Pseudoloma neurophilia</name>
    <dbReference type="NCBI Taxonomy" id="146866"/>
    <lineage>
        <taxon>Eukaryota</taxon>
        <taxon>Fungi</taxon>
        <taxon>Fungi incertae sedis</taxon>
        <taxon>Microsporidia</taxon>
        <taxon>Pseudoloma</taxon>
    </lineage>
</organism>
<dbReference type="Pfam" id="PF00892">
    <property type="entry name" value="EamA"/>
    <property type="match status" value="1"/>
</dbReference>
<evidence type="ECO:0000313" key="4">
    <source>
        <dbReference type="Proteomes" id="UP000051530"/>
    </source>
</evidence>
<keyword evidence="4" id="KW-1185">Reference proteome</keyword>